<dbReference type="RefSeq" id="WP_005200230.1">
    <property type="nucleotide sequence ID" value="NZ_CP136136.1"/>
</dbReference>
<reference evidence="2" key="2">
    <citation type="submission" date="2023-04" db="EMBL/GenBank/DDBJ databases">
        <title>Characterization and analysis of the complete genome of Gordonia rubripertincta 112, the degrader of aromatic and aliphatic compounds.</title>
        <authorList>
            <person name="Frantsuzova E."/>
            <person name="Bogun A."/>
            <person name="Delegan Y."/>
        </authorList>
    </citation>
    <scope>NUCLEOTIDE SEQUENCE</scope>
    <source>
        <strain evidence="2">112</strain>
    </source>
</reference>
<evidence type="ECO:0000313" key="3">
    <source>
        <dbReference type="Proteomes" id="UP001195196"/>
    </source>
</evidence>
<reference evidence="1" key="1">
    <citation type="submission" date="2021-02" db="EMBL/GenBank/DDBJ databases">
        <title>Taxonomy, biology and ecology of Rhodococcus bacteria occurring in California pistachio and other woody hosts as revealed by genome sequence analyses.</title>
        <authorList>
            <person name="Riely B."/>
            <person name="Gai Y."/>
        </authorList>
    </citation>
    <scope>NUCLEOTIDE SEQUENCE</scope>
    <source>
        <strain evidence="1">BP-295</strain>
    </source>
</reference>
<protein>
    <submittedName>
        <fullName evidence="1">Uncharacterized protein</fullName>
    </submittedName>
</protein>
<proteinExistence type="predicted"/>
<dbReference type="EMBL" id="JARUXG010000004">
    <property type="protein sequence ID" value="MDG6781128.1"/>
    <property type="molecule type" value="Genomic_DNA"/>
</dbReference>
<dbReference type="AlphaFoldDB" id="A0AAW4G4H6"/>
<dbReference type="Proteomes" id="UP001195196">
    <property type="component" value="Unassembled WGS sequence"/>
</dbReference>
<comment type="caution">
    <text evidence="1">The sequence shown here is derived from an EMBL/GenBank/DDBJ whole genome shotgun (WGS) entry which is preliminary data.</text>
</comment>
<accession>A0AAW4G4H6</accession>
<gene>
    <name evidence="1" type="ORF">JTZ10_09575</name>
    <name evidence="2" type="ORF">QBL07_09825</name>
</gene>
<sequence length="150" mass="16283">MGFAVAVALLAAEVVVFAVRPDEPEEDTPVDDAAVVEYARRMVVDLLSYSPTDTTRVESALERLCDDSPDARSAAGLVEQLRNSDAGSEVKESSIGQIVAHTPDGDRVVSFRIITHVGAFGRPAEKTNHDLVTVRPEPAMCVYRLEMVTR</sequence>
<name>A0AAW4G4H6_GORRU</name>
<organism evidence="1 3">
    <name type="scientific">Gordonia rubripertincta</name>
    <name type="common">Rhodococcus corallinus</name>
    <dbReference type="NCBI Taxonomy" id="36822"/>
    <lineage>
        <taxon>Bacteria</taxon>
        <taxon>Bacillati</taxon>
        <taxon>Actinomycetota</taxon>
        <taxon>Actinomycetes</taxon>
        <taxon>Mycobacteriales</taxon>
        <taxon>Gordoniaceae</taxon>
        <taxon>Gordonia</taxon>
    </lineage>
</organism>
<evidence type="ECO:0000313" key="2">
    <source>
        <dbReference type="EMBL" id="MDG6781128.1"/>
    </source>
</evidence>
<dbReference type="EMBL" id="JAFFGU010000003">
    <property type="protein sequence ID" value="MBM7278008.1"/>
    <property type="molecule type" value="Genomic_DNA"/>
</dbReference>
<evidence type="ECO:0000313" key="1">
    <source>
        <dbReference type="EMBL" id="MBM7278008.1"/>
    </source>
</evidence>